<keyword evidence="1" id="KW-1133">Transmembrane helix</keyword>
<accession>A0A7H2V2Z7</accession>
<protein>
    <submittedName>
        <fullName evidence="2">Uncharacterized protein</fullName>
    </submittedName>
</protein>
<dbReference type="AlphaFoldDB" id="A0A7H2V2Z7"/>
<keyword evidence="1" id="KW-0812">Transmembrane</keyword>
<reference evidence="3" key="1">
    <citation type="submission" date="2020-09" db="EMBL/GenBank/DDBJ databases">
        <title>Clinical and molecular characterization of Acinetobacter seifertii in Taiwan.</title>
        <authorList>
            <person name="Li L.-H."/>
            <person name="Yang Y.-S."/>
            <person name="Sun J.-R."/>
            <person name="Huang T.-W."/>
            <person name="Huang W.-C."/>
            <person name="Wang Y.-C."/>
            <person name="Kuo T.-H."/>
            <person name="Kuo S.-C."/>
            <person name="Chen T.-L."/>
        </authorList>
    </citation>
    <scope>NUCLEOTIDE SEQUENCE [LARGE SCALE GENOMIC DNA]</scope>
    <source>
        <strain evidence="3">AS39</strain>
    </source>
</reference>
<evidence type="ECO:0000313" key="2">
    <source>
        <dbReference type="EMBL" id="QNX70730.1"/>
    </source>
</evidence>
<keyword evidence="1" id="KW-0472">Membrane</keyword>
<feature type="transmembrane region" description="Helical" evidence="1">
    <location>
        <begin position="12"/>
        <end position="36"/>
    </location>
</feature>
<dbReference type="Proteomes" id="UP000516666">
    <property type="component" value="Chromosome"/>
</dbReference>
<name>A0A7H2V2Z7_9GAMM</name>
<dbReference type="EMBL" id="CP061646">
    <property type="protein sequence ID" value="QNX70730.1"/>
    <property type="molecule type" value="Genomic_DNA"/>
</dbReference>
<gene>
    <name evidence="2" type="ORF">IC776_09455</name>
</gene>
<organism evidence="2 3">
    <name type="scientific">Acinetobacter seifertii</name>
    <dbReference type="NCBI Taxonomy" id="1530123"/>
    <lineage>
        <taxon>Bacteria</taxon>
        <taxon>Pseudomonadati</taxon>
        <taxon>Pseudomonadota</taxon>
        <taxon>Gammaproteobacteria</taxon>
        <taxon>Moraxellales</taxon>
        <taxon>Moraxellaceae</taxon>
        <taxon>Acinetobacter</taxon>
        <taxon>Acinetobacter calcoaceticus/baumannii complex</taxon>
    </lineage>
</organism>
<evidence type="ECO:0000313" key="3">
    <source>
        <dbReference type="Proteomes" id="UP000516666"/>
    </source>
</evidence>
<evidence type="ECO:0000256" key="1">
    <source>
        <dbReference type="SAM" id="Phobius"/>
    </source>
</evidence>
<sequence length="85" mass="9770">MMSVSDIAALHTLVITVFVAGAALGLFVSGLIGKILNMLSYRFERPKRIKTETGFLYLFKGKYYSIEQRNKLLVEHRKRFKHLPP</sequence>
<proteinExistence type="predicted"/>
<dbReference type="RefSeq" id="WP_191011631.1">
    <property type="nucleotide sequence ID" value="NZ_CP061646.1"/>
</dbReference>
<reference evidence="2 3" key="2">
    <citation type="submission" date="2020-09" db="EMBL/GenBank/DDBJ databases">
        <authorList>
            <person name="Chen F.-J."/>
            <person name="Lee Y.-T."/>
        </authorList>
    </citation>
    <scope>NUCLEOTIDE SEQUENCE [LARGE SCALE GENOMIC DNA]</scope>
    <source>
        <strain evidence="2 3">AS39</strain>
    </source>
</reference>